<accession>A0A2V1D875</accession>
<evidence type="ECO:0000313" key="1">
    <source>
        <dbReference type="EMBL" id="PVH94265.1"/>
    </source>
</evidence>
<reference evidence="1 2" key="1">
    <citation type="journal article" date="2018" name="Sci. Rep.">
        <title>Comparative genomics provides insights into the lifestyle and reveals functional heterogeneity of dark septate endophytic fungi.</title>
        <authorList>
            <person name="Knapp D.G."/>
            <person name="Nemeth J.B."/>
            <person name="Barry K."/>
            <person name="Hainaut M."/>
            <person name="Henrissat B."/>
            <person name="Johnson J."/>
            <person name="Kuo A."/>
            <person name="Lim J.H.P."/>
            <person name="Lipzen A."/>
            <person name="Nolan M."/>
            <person name="Ohm R.A."/>
            <person name="Tamas L."/>
            <person name="Grigoriev I.V."/>
            <person name="Spatafora J.W."/>
            <person name="Nagy L.G."/>
            <person name="Kovacs G.M."/>
        </authorList>
    </citation>
    <scope>NUCLEOTIDE SEQUENCE [LARGE SCALE GENOMIC DNA]</scope>
    <source>
        <strain evidence="1 2">DSE2036</strain>
    </source>
</reference>
<keyword evidence="2" id="KW-1185">Reference proteome</keyword>
<proteinExistence type="predicted"/>
<dbReference type="AlphaFoldDB" id="A0A2V1D875"/>
<dbReference type="Proteomes" id="UP000244855">
    <property type="component" value="Unassembled WGS sequence"/>
</dbReference>
<organism evidence="1 2">
    <name type="scientific">Periconia macrospinosa</name>
    <dbReference type="NCBI Taxonomy" id="97972"/>
    <lineage>
        <taxon>Eukaryota</taxon>
        <taxon>Fungi</taxon>
        <taxon>Dikarya</taxon>
        <taxon>Ascomycota</taxon>
        <taxon>Pezizomycotina</taxon>
        <taxon>Dothideomycetes</taxon>
        <taxon>Pleosporomycetidae</taxon>
        <taxon>Pleosporales</taxon>
        <taxon>Massarineae</taxon>
        <taxon>Periconiaceae</taxon>
        <taxon>Periconia</taxon>
    </lineage>
</organism>
<name>A0A2V1D875_9PLEO</name>
<evidence type="ECO:0000313" key="2">
    <source>
        <dbReference type="Proteomes" id="UP000244855"/>
    </source>
</evidence>
<protein>
    <submittedName>
        <fullName evidence="1">Uncharacterized protein</fullName>
    </submittedName>
</protein>
<dbReference type="EMBL" id="KZ805543">
    <property type="protein sequence ID" value="PVH94265.1"/>
    <property type="molecule type" value="Genomic_DNA"/>
</dbReference>
<gene>
    <name evidence="1" type="ORF">DM02DRAFT_633860</name>
</gene>
<sequence length="171" mass="19024">MTHSYRHSTAQHSTVRSATFGRMASWRQGSWINRRGSWLFMAVAPIRLRRSRKGGDTTKMLARGICIDEKGSWGQGVYGRSTSLGLLYTYIGSRRLQAVAAGWPEAPDSSSEPPPPPRPRHDLAIPLGTVLYWRYCIIVSIIQPAKALFSARMGASERPYMARNGHGTYGT</sequence>